<sequence>MKPARRALLLMATIQEMIETAQTLTSESDLDEVMEALQTAGLNAEDLLQNYTFFEAIQRVCSEFAAIHVTQAEMNEIIDEENSITLS</sequence>
<accession>A0ABX3ERR5</accession>
<dbReference type="RefSeq" id="WP_074106936.1">
    <property type="nucleotide sequence ID" value="NZ_LVWI01000014.1"/>
</dbReference>
<evidence type="ECO:0000313" key="1">
    <source>
        <dbReference type="EMBL" id="OKP89567.1"/>
    </source>
</evidence>
<comment type="caution">
    <text evidence="1">The sequence shown here is derived from an EMBL/GenBank/DDBJ whole genome shotgun (WGS) entry which is preliminary data.</text>
</comment>
<dbReference type="EMBL" id="LVWI01000014">
    <property type="protein sequence ID" value="OKP89567.1"/>
    <property type="molecule type" value="Genomic_DNA"/>
</dbReference>
<evidence type="ECO:0000313" key="2">
    <source>
        <dbReference type="Proteomes" id="UP000186058"/>
    </source>
</evidence>
<dbReference type="Proteomes" id="UP000186058">
    <property type="component" value="Unassembled WGS sequence"/>
</dbReference>
<proteinExistence type="predicted"/>
<reference evidence="1 2" key="1">
    <citation type="submission" date="2016-03" db="EMBL/GenBank/DDBJ databases">
        <authorList>
            <person name="Sant'Anna F.H."/>
            <person name="Ambrosini A."/>
            <person name="Souza R."/>
            <person name="Bach E."/>
            <person name="Fernandes G."/>
            <person name="Balsanelli E."/>
            <person name="Baura V.A."/>
            <person name="Souza E.M."/>
            <person name="Passaglia L."/>
        </authorList>
    </citation>
    <scope>NUCLEOTIDE SEQUENCE [LARGE SCALE GENOMIC DNA]</scope>
    <source>
        <strain evidence="1 2">P26E</strain>
    </source>
</reference>
<organism evidence="1 2">
    <name type="scientific">Paenibacillus helianthi</name>
    <dbReference type="NCBI Taxonomy" id="1349432"/>
    <lineage>
        <taxon>Bacteria</taxon>
        <taxon>Bacillati</taxon>
        <taxon>Bacillota</taxon>
        <taxon>Bacilli</taxon>
        <taxon>Bacillales</taxon>
        <taxon>Paenibacillaceae</taxon>
        <taxon>Paenibacillus</taxon>
    </lineage>
</organism>
<keyword evidence="2" id="KW-1185">Reference proteome</keyword>
<name>A0ABX3ERR5_9BACL</name>
<gene>
    <name evidence="1" type="ORF">A3844_06185</name>
</gene>
<protein>
    <submittedName>
        <fullName evidence="1">Uncharacterized protein</fullName>
    </submittedName>
</protein>